<dbReference type="PROSITE" id="PS50879">
    <property type="entry name" value="RNASE_H_1"/>
    <property type="match status" value="1"/>
</dbReference>
<dbReference type="InterPro" id="IPR002156">
    <property type="entry name" value="RNaseH_domain"/>
</dbReference>
<reference evidence="3" key="3">
    <citation type="submission" date="2023-05" db="EMBL/GenBank/DDBJ databases">
        <authorList>
            <person name="Smith C.H."/>
        </authorList>
    </citation>
    <scope>NUCLEOTIDE SEQUENCE</scope>
    <source>
        <strain evidence="3">CHS0354</strain>
        <tissue evidence="3">Mantle</tissue>
    </source>
</reference>
<dbReference type="EMBL" id="JAEAOA010001377">
    <property type="protein sequence ID" value="KAK3609791.1"/>
    <property type="molecule type" value="Genomic_DNA"/>
</dbReference>
<protein>
    <recommendedName>
        <fullName evidence="2">RNase H type-1 domain-containing protein</fullName>
    </recommendedName>
</protein>
<keyword evidence="4" id="KW-1185">Reference proteome</keyword>
<sequence length="210" mass="23789">MYTVRVKYPPAFNKAINQAIHWIHNQPNTQFLIITDSQSALQALNSTKPTARVNLKEDTLYQIRMLNYNNKKIGFLWVPSHIHLLGNDKADHAANEALSLDTIMEVGYCTRMGFQMSSHTTTSNSAPNRTPHQMEVTPKLPTQPPYKSYQDRKNQIDGQSRAIPNQPNQNPGKLPTLPYLQCLSCIHSTKNRTHSKTEAAQSPIFVPRVL</sequence>
<proteinExistence type="predicted"/>
<feature type="compositionally biased region" description="Polar residues" evidence="1">
    <location>
        <begin position="119"/>
        <end position="131"/>
    </location>
</feature>
<dbReference type="GO" id="GO:0004523">
    <property type="term" value="F:RNA-DNA hybrid ribonuclease activity"/>
    <property type="evidence" value="ECO:0007669"/>
    <property type="project" value="InterPro"/>
</dbReference>
<dbReference type="CDD" id="cd09276">
    <property type="entry name" value="Rnase_HI_RT_non_LTR"/>
    <property type="match status" value="1"/>
</dbReference>
<dbReference type="SUPFAM" id="SSF53098">
    <property type="entry name" value="Ribonuclease H-like"/>
    <property type="match status" value="1"/>
</dbReference>
<organism evidence="3 4">
    <name type="scientific">Potamilus streckersoni</name>
    <dbReference type="NCBI Taxonomy" id="2493646"/>
    <lineage>
        <taxon>Eukaryota</taxon>
        <taxon>Metazoa</taxon>
        <taxon>Spiralia</taxon>
        <taxon>Lophotrochozoa</taxon>
        <taxon>Mollusca</taxon>
        <taxon>Bivalvia</taxon>
        <taxon>Autobranchia</taxon>
        <taxon>Heteroconchia</taxon>
        <taxon>Palaeoheterodonta</taxon>
        <taxon>Unionida</taxon>
        <taxon>Unionoidea</taxon>
        <taxon>Unionidae</taxon>
        <taxon>Ambleminae</taxon>
        <taxon>Lampsilini</taxon>
        <taxon>Potamilus</taxon>
    </lineage>
</organism>
<dbReference type="AlphaFoldDB" id="A0AAE0TGG7"/>
<dbReference type="InterPro" id="IPR036397">
    <property type="entry name" value="RNaseH_sf"/>
</dbReference>
<reference evidence="3" key="1">
    <citation type="journal article" date="2021" name="Genome Biol. Evol.">
        <title>A High-Quality Reference Genome for a Parasitic Bivalve with Doubly Uniparental Inheritance (Bivalvia: Unionida).</title>
        <authorList>
            <person name="Smith C.H."/>
        </authorList>
    </citation>
    <scope>NUCLEOTIDE SEQUENCE</scope>
    <source>
        <strain evidence="3">CHS0354</strain>
    </source>
</reference>
<dbReference type="Gene3D" id="3.30.420.10">
    <property type="entry name" value="Ribonuclease H-like superfamily/Ribonuclease H"/>
    <property type="match status" value="1"/>
</dbReference>
<evidence type="ECO:0000259" key="2">
    <source>
        <dbReference type="PROSITE" id="PS50879"/>
    </source>
</evidence>
<name>A0AAE0TGG7_9BIVA</name>
<dbReference type="InterPro" id="IPR012337">
    <property type="entry name" value="RNaseH-like_sf"/>
</dbReference>
<gene>
    <name evidence="3" type="ORF">CHS0354_022653</name>
</gene>
<accession>A0AAE0TGG7</accession>
<evidence type="ECO:0000313" key="3">
    <source>
        <dbReference type="EMBL" id="KAK3609791.1"/>
    </source>
</evidence>
<feature type="domain" description="RNase H type-1" evidence="2">
    <location>
        <begin position="1"/>
        <end position="99"/>
    </location>
</feature>
<dbReference type="Proteomes" id="UP001195483">
    <property type="component" value="Unassembled WGS sequence"/>
</dbReference>
<feature type="region of interest" description="Disordered" evidence="1">
    <location>
        <begin position="119"/>
        <end position="154"/>
    </location>
</feature>
<evidence type="ECO:0000256" key="1">
    <source>
        <dbReference type="SAM" id="MobiDB-lite"/>
    </source>
</evidence>
<reference evidence="3" key="2">
    <citation type="journal article" date="2021" name="Genome Biol. Evol.">
        <title>Developing a high-quality reference genome for a parasitic bivalve with doubly uniparental inheritance (Bivalvia: Unionida).</title>
        <authorList>
            <person name="Smith C.H."/>
        </authorList>
    </citation>
    <scope>NUCLEOTIDE SEQUENCE</scope>
    <source>
        <strain evidence="3">CHS0354</strain>
        <tissue evidence="3">Mantle</tissue>
    </source>
</reference>
<evidence type="ECO:0000313" key="4">
    <source>
        <dbReference type="Proteomes" id="UP001195483"/>
    </source>
</evidence>
<comment type="caution">
    <text evidence="3">The sequence shown here is derived from an EMBL/GenBank/DDBJ whole genome shotgun (WGS) entry which is preliminary data.</text>
</comment>
<dbReference type="GO" id="GO:0003676">
    <property type="term" value="F:nucleic acid binding"/>
    <property type="evidence" value="ECO:0007669"/>
    <property type="project" value="InterPro"/>
</dbReference>